<evidence type="ECO:0000256" key="2">
    <source>
        <dbReference type="ARBA" id="ARBA00022679"/>
    </source>
</evidence>
<dbReference type="EMBL" id="AMWN01000001">
    <property type="protein sequence ID" value="EXJ95532.1"/>
    <property type="molecule type" value="Genomic_DNA"/>
</dbReference>
<evidence type="ECO:0000256" key="5">
    <source>
        <dbReference type="SAM" id="Phobius"/>
    </source>
</evidence>
<accession>W9YRL3</accession>
<keyword evidence="2 4" id="KW-0808">Transferase</keyword>
<dbReference type="RefSeq" id="XP_007719761.1">
    <property type="nucleotide sequence ID" value="XM_007721571.1"/>
</dbReference>
<keyword evidence="5" id="KW-1133">Transmembrane helix</keyword>
<evidence type="ECO:0000256" key="4">
    <source>
        <dbReference type="RuleBase" id="RU361267"/>
    </source>
</evidence>
<dbReference type="SMART" id="SM00563">
    <property type="entry name" value="PlsC"/>
    <property type="match status" value="1"/>
</dbReference>
<feature type="transmembrane region" description="Helical" evidence="5">
    <location>
        <begin position="7"/>
        <end position="29"/>
    </location>
</feature>
<keyword evidence="5" id="KW-0472">Membrane</keyword>
<dbReference type="GO" id="GO:0003841">
    <property type="term" value="F:1-acylglycerol-3-phosphate O-acyltransferase activity"/>
    <property type="evidence" value="ECO:0007669"/>
    <property type="project" value="UniProtKB-UniRule"/>
</dbReference>
<keyword evidence="4" id="KW-1208">Phospholipid metabolism</keyword>
<dbReference type="OrthoDB" id="202234at2759"/>
<dbReference type="AlphaFoldDB" id="W9YRL3"/>
<dbReference type="InterPro" id="IPR004552">
    <property type="entry name" value="AGP_acyltrans"/>
</dbReference>
<gene>
    <name evidence="7" type="ORF">A1O1_00654</name>
</gene>
<dbReference type="eggNOG" id="KOG2848">
    <property type="taxonomic scope" value="Eukaryota"/>
</dbReference>
<dbReference type="SUPFAM" id="SSF69593">
    <property type="entry name" value="Glycerol-3-phosphate (1)-acyltransferase"/>
    <property type="match status" value="1"/>
</dbReference>
<dbReference type="Proteomes" id="UP000019484">
    <property type="component" value="Unassembled WGS sequence"/>
</dbReference>
<keyword evidence="4" id="KW-0444">Lipid biosynthesis</keyword>
<dbReference type="EC" id="2.3.1.51" evidence="4"/>
<evidence type="ECO:0000259" key="6">
    <source>
        <dbReference type="SMART" id="SM00563"/>
    </source>
</evidence>
<dbReference type="CDD" id="cd07989">
    <property type="entry name" value="LPLAT_AGPAT-like"/>
    <property type="match status" value="1"/>
</dbReference>
<comment type="domain">
    <text evidence="4">The HXXXXD motif is essential for acyltransferase activity and may constitute the binding site for the phosphate moiety of the glycerol-3-phosphate.</text>
</comment>
<keyword evidence="5" id="KW-0812">Transmembrane</keyword>
<dbReference type="HOGENOM" id="CLU_027938_10_0_1"/>
<evidence type="ECO:0000313" key="7">
    <source>
        <dbReference type="EMBL" id="EXJ95532.1"/>
    </source>
</evidence>
<reference evidence="7 8" key="1">
    <citation type="submission" date="2013-03" db="EMBL/GenBank/DDBJ databases">
        <title>The Genome Sequence of Capronia coronata CBS 617.96.</title>
        <authorList>
            <consortium name="The Broad Institute Genomics Platform"/>
            <person name="Cuomo C."/>
            <person name="de Hoog S."/>
            <person name="Gorbushina A."/>
            <person name="Walker B."/>
            <person name="Young S.K."/>
            <person name="Zeng Q."/>
            <person name="Gargeya S."/>
            <person name="Fitzgerald M."/>
            <person name="Haas B."/>
            <person name="Abouelleil A."/>
            <person name="Allen A.W."/>
            <person name="Alvarado L."/>
            <person name="Arachchi H.M."/>
            <person name="Berlin A.M."/>
            <person name="Chapman S.B."/>
            <person name="Gainer-Dewar J."/>
            <person name="Goldberg J."/>
            <person name="Griggs A."/>
            <person name="Gujja S."/>
            <person name="Hansen M."/>
            <person name="Howarth C."/>
            <person name="Imamovic A."/>
            <person name="Ireland A."/>
            <person name="Larimer J."/>
            <person name="McCowan C."/>
            <person name="Murphy C."/>
            <person name="Pearson M."/>
            <person name="Poon T.W."/>
            <person name="Priest M."/>
            <person name="Roberts A."/>
            <person name="Saif S."/>
            <person name="Shea T."/>
            <person name="Sisk P."/>
            <person name="Sykes S."/>
            <person name="Wortman J."/>
            <person name="Nusbaum C."/>
            <person name="Birren B."/>
        </authorList>
    </citation>
    <scope>NUCLEOTIDE SEQUENCE [LARGE SCALE GENOMIC DNA]</scope>
    <source>
        <strain evidence="7 8">CBS 617.96</strain>
    </source>
</reference>
<dbReference type="Pfam" id="PF01553">
    <property type="entry name" value="Acyltransferase"/>
    <property type="match status" value="1"/>
</dbReference>
<dbReference type="GeneID" id="19155560"/>
<dbReference type="PANTHER" id="PTHR10434:SF11">
    <property type="entry name" value="1-ACYL-SN-GLYCEROL-3-PHOSPHATE ACYLTRANSFERASE"/>
    <property type="match status" value="1"/>
</dbReference>
<organism evidence="7 8">
    <name type="scientific">Capronia coronata CBS 617.96</name>
    <dbReference type="NCBI Taxonomy" id="1182541"/>
    <lineage>
        <taxon>Eukaryota</taxon>
        <taxon>Fungi</taxon>
        <taxon>Dikarya</taxon>
        <taxon>Ascomycota</taxon>
        <taxon>Pezizomycotina</taxon>
        <taxon>Eurotiomycetes</taxon>
        <taxon>Chaetothyriomycetidae</taxon>
        <taxon>Chaetothyriales</taxon>
        <taxon>Herpotrichiellaceae</taxon>
        <taxon>Capronia</taxon>
    </lineage>
</organism>
<comment type="catalytic activity">
    <reaction evidence="4">
        <text>a 1-acyl-sn-glycero-3-phosphate + an acyl-CoA = a 1,2-diacyl-sn-glycero-3-phosphate + CoA</text>
        <dbReference type="Rhea" id="RHEA:19709"/>
        <dbReference type="ChEBI" id="CHEBI:57287"/>
        <dbReference type="ChEBI" id="CHEBI:57970"/>
        <dbReference type="ChEBI" id="CHEBI:58342"/>
        <dbReference type="ChEBI" id="CHEBI:58608"/>
        <dbReference type="EC" id="2.3.1.51"/>
    </reaction>
</comment>
<name>W9YRL3_9EURO</name>
<dbReference type="NCBIfam" id="TIGR00530">
    <property type="entry name" value="AGP_acyltrn"/>
    <property type="match status" value="1"/>
</dbReference>
<proteinExistence type="inferred from homology"/>
<keyword evidence="4" id="KW-0594">Phospholipid biosynthesis</keyword>
<keyword evidence="8" id="KW-1185">Reference proteome</keyword>
<comment type="similarity">
    <text evidence="1 4">Belongs to the 1-acyl-sn-glycerol-3-phosphate acyltransferase family.</text>
</comment>
<dbReference type="PANTHER" id="PTHR10434">
    <property type="entry name" value="1-ACYL-SN-GLYCEROL-3-PHOSPHATE ACYLTRANSFERASE"/>
    <property type="match status" value="1"/>
</dbReference>
<feature type="transmembrane region" description="Helical" evidence="5">
    <location>
        <begin position="35"/>
        <end position="58"/>
    </location>
</feature>
<dbReference type="GO" id="GO:0005783">
    <property type="term" value="C:endoplasmic reticulum"/>
    <property type="evidence" value="ECO:0007669"/>
    <property type="project" value="TreeGrafter"/>
</dbReference>
<keyword evidence="3 4" id="KW-0012">Acyltransferase</keyword>
<protein>
    <recommendedName>
        <fullName evidence="4">1-acyl-sn-glycerol-3-phosphate acyltransferase</fullName>
        <ecNumber evidence="4">2.3.1.51</ecNumber>
    </recommendedName>
</protein>
<dbReference type="STRING" id="1182541.W9YRL3"/>
<dbReference type="GO" id="GO:0006654">
    <property type="term" value="P:phosphatidic acid biosynthetic process"/>
    <property type="evidence" value="ECO:0007669"/>
    <property type="project" value="TreeGrafter"/>
</dbReference>
<feature type="domain" description="Phospholipid/glycerol acyltransferase" evidence="6">
    <location>
        <begin position="109"/>
        <end position="226"/>
    </location>
</feature>
<comment type="caution">
    <text evidence="7">The sequence shown here is derived from an EMBL/GenBank/DDBJ whole genome shotgun (WGS) entry which is preliminary data.</text>
</comment>
<evidence type="ECO:0000256" key="3">
    <source>
        <dbReference type="ARBA" id="ARBA00023315"/>
    </source>
</evidence>
<evidence type="ECO:0000313" key="8">
    <source>
        <dbReference type="Proteomes" id="UP000019484"/>
    </source>
</evidence>
<dbReference type="GO" id="GO:0016020">
    <property type="term" value="C:membrane"/>
    <property type="evidence" value="ECO:0007669"/>
    <property type="project" value="InterPro"/>
</dbReference>
<dbReference type="InterPro" id="IPR002123">
    <property type="entry name" value="Plipid/glycerol_acylTrfase"/>
</dbReference>
<keyword evidence="4" id="KW-0443">Lipid metabolism</keyword>
<sequence>MFVLFRYVLYFLGFYTLTMLTCFALYAYLPKPPRILGFIARSMSAYLSLIACAAYGTVASGILKALGLHYKYAFWTVARAFKWVGMFSMGVKFKILDNGEEILSNNRPIVIICNHQTELDVLLLGWIWPKHCSITAKKSLRNIPFLGWFMTLAGAVFIDRVDRSQALKAFAGAAQAMQEKKQSVVIFPEGTRSYSAEPMLLPFKKGAFHLAVQAGVPIVPVVAENYSHVLNIKAKRFNSGTIRVKVLDPIPTKALTAADVDHLTRDTREKMLNALEDLAKHPDSQMQQTKKDS</sequence>
<evidence type="ECO:0000256" key="1">
    <source>
        <dbReference type="ARBA" id="ARBA00008655"/>
    </source>
</evidence>